<sequence>MLRDYLRKASKMLGRNVASEEDRFKIALRVLLRAIKRRPKHYHRTMSSITSSSVYSMERTFATEWLNKGDRNAVEPKGPHRNQFRLIFSDKLSILNGRTVDISTCRQHDRRGLKHPPRRRKAKKKSITATAIKALTIGSLKASMARIGGLDADERNNIASQIRGTVVVLNRLRRYAY</sequence>
<dbReference type="InParanoid" id="A0A1Y2GYP8"/>
<gene>
    <name evidence="1" type="ORF">BCR41DRAFT_393218</name>
</gene>
<name>A0A1Y2GYP8_9FUNG</name>
<protein>
    <submittedName>
        <fullName evidence="1">Uncharacterized protein</fullName>
    </submittedName>
</protein>
<evidence type="ECO:0000313" key="2">
    <source>
        <dbReference type="Proteomes" id="UP000193648"/>
    </source>
</evidence>
<proteinExistence type="predicted"/>
<dbReference type="OrthoDB" id="2449256at2759"/>
<dbReference type="AlphaFoldDB" id="A0A1Y2GYP8"/>
<keyword evidence="2" id="KW-1185">Reference proteome</keyword>
<accession>A0A1Y2GYP8</accession>
<dbReference type="Proteomes" id="UP000193648">
    <property type="component" value="Unassembled WGS sequence"/>
</dbReference>
<dbReference type="EMBL" id="MCFF01000006">
    <property type="protein sequence ID" value="ORZ26603.1"/>
    <property type="molecule type" value="Genomic_DNA"/>
</dbReference>
<dbReference type="RefSeq" id="XP_021884366.1">
    <property type="nucleotide sequence ID" value="XM_022028533.1"/>
</dbReference>
<dbReference type="GeneID" id="33570376"/>
<organism evidence="1 2">
    <name type="scientific">Lobosporangium transversale</name>
    <dbReference type="NCBI Taxonomy" id="64571"/>
    <lineage>
        <taxon>Eukaryota</taxon>
        <taxon>Fungi</taxon>
        <taxon>Fungi incertae sedis</taxon>
        <taxon>Mucoromycota</taxon>
        <taxon>Mortierellomycotina</taxon>
        <taxon>Mortierellomycetes</taxon>
        <taxon>Mortierellales</taxon>
        <taxon>Mortierellaceae</taxon>
        <taxon>Lobosporangium</taxon>
    </lineage>
</organism>
<reference evidence="1 2" key="1">
    <citation type="submission" date="2016-07" db="EMBL/GenBank/DDBJ databases">
        <title>Pervasive Adenine N6-methylation of Active Genes in Fungi.</title>
        <authorList>
            <consortium name="DOE Joint Genome Institute"/>
            <person name="Mondo S.J."/>
            <person name="Dannebaum R.O."/>
            <person name="Kuo R.C."/>
            <person name="Labutti K."/>
            <person name="Haridas S."/>
            <person name="Kuo A."/>
            <person name="Salamov A."/>
            <person name="Ahrendt S.R."/>
            <person name="Lipzen A."/>
            <person name="Sullivan W."/>
            <person name="Andreopoulos W.B."/>
            <person name="Clum A."/>
            <person name="Lindquist E."/>
            <person name="Daum C."/>
            <person name="Ramamoorthy G.K."/>
            <person name="Gryganskyi A."/>
            <person name="Culley D."/>
            <person name="Magnuson J.K."/>
            <person name="James T.Y."/>
            <person name="O'Malley M.A."/>
            <person name="Stajich J.E."/>
            <person name="Spatafora J.W."/>
            <person name="Visel A."/>
            <person name="Grigoriev I.V."/>
        </authorList>
    </citation>
    <scope>NUCLEOTIDE SEQUENCE [LARGE SCALE GENOMIC DNA]</scope>
    <source>
        <strain evidence="1 2">NRRL 3116</strain>
    </source>
</reference>
<comment type="caution">
    <text evidence="1">The sequence shown here is derived from an EMBL/GenBank/DDBJ whole genome shotgun (WGS) entry which is preliminary data.</text>
</comment>
<evidence type="ECO:0000313" key="1">
    <source>
        <dbReference type="EMBL" id="ORZ26603.1"/>
    </source>
</evidence>